<dbReference type="AlphaFoldDB" id="A0A6I8UEN7"/>
<dbReference type="Pfam" id="PF22861">
    <property type="entry name" value="GEO12453p1-like"/>
    <property type="match status" value="1"/>
</dbReference>
<dbReference type="InParanoid" id="A0A6I8UEN7"/>
<proteinExistence type="predicted"/>
<dbReference type="KEGG" id="dpo:4814141"/>
<dbReference type="PANTHER" id="PTHR35685:SF2">
    <property type="entry name" value="825-OAK-RELATED"/>
    <property type="match status" value="1"/>
</dbReference>
<dbReference type="InterPro" id="IPR054721">
    <property type="entry name" value="GEO12453p1-like"/>
</dbReference>
<evidence type="ECO:0000313" key="3">
    <source>
        <dbReference type="RefSeq" id="XP_001354201.2"/>
    </source>
</evidence>
<protein>
    <submittedName>
        <fullName evidence="3">Vitelline membrane protein Vm26Ab</fullName>
    </submittedName>
</protein>
<dbReference type="Proteomes" id="UP000001819">
    <property type="component" value="Chromosome X"/>
</dbReference>
<keyword evidence="2" id="KW-1185">Reference proteome</keyword>
<sequence length="115" mass="11584">MFKLVAVCFFAVLAVAAAKPGILAAAPLAYTAPAVVGSAAYVAPYASSFTAHSVAHSAAFPAAYTAAYTAPFAAPYAAAYTAPIAAPYAAAYTSPLAYSSPYVARPYAAPLLLKK</sequence>
<dbReference type="RefSeq" id="XP_001354201.2">
    <property type="nucleotide sequence ID" value="XM_001354165.3"/>
</dbReference>
<gene>
    <name evidence="3" type="primary">LOC4814141</name>
</gene>
<feature type="chain" id="PRO_5026169898" evidence="1">
    <location>
        <begin position="19"/>
        <end position="115"/>
    </location>
</feature>
<name>A0A6I8UEN7_DROPS</name>
<reference evidence="3" key="1">
    <citation type="submission" date="2025-08" db="UniProtKB">
        <authorList>
            <consortium name="RefSeq"/>
        </authorList>
    </citation>
    <scope>IDENTIFICATION</scope>
    <source>
        <strain evidence="3">MV-25-SWS-2005</strain>
        <tissue evidence="3">Whole body</tissue>
    </source>
</reference>
<feature type="signal peptide" evidence="1">
    <location>
        <begin position="1"/>
        <end position="18"/>
    </location>
</feature>
<organism evidence="2 3">
    <name type="scientific">Drosophila pseudoobscura pseudoobscura</name>
    <name type="common">Fruit fly</name>
    <dbReference type="NCBI Taxonomy" id="46245"/>
    <lineage>
        <taxon>Eukaryota</taxon>
        <taxon>Metazoa</taxon>
        <taxon>Ecdysozoa</taxon>
        <taxon>Arthropoda</taxon>
        <taxon>Hexapoda</taxon>
        <taxon>Insecta</taxon>
        <taxon>Pterygota</taxon>
        <taxon>Neoptera</taxon>
        <taxon>Endopterygota</taxon>
        <taxon>Diptera</taxon>
        <taxon>Brachycera</taxon>
        <taxon>Muscomorpha</taxon>
        <taxon>Ephydroidea</taxon>
        <taxon>Drosophilidae</taxon>
        <taxon>Drosophila</taxon>
        <taxon>Sophophora</taxon>
    </lineage>
</organism>
<keyword evidence="1" id="KW-0732">Signal</keyword>
<accession>A0A6I8UEN7</accession>
<dbReference type="PANTHER" id="PTHR35685">
    <property type="entry name" value="825-OAK-RELATED-RELATED"/>
    <property type="match status" value="1"/>
</dbReference>
<evidence type="ECO:0000313" key="2">
    <source>
        <dbReference type="Proteomes" id="UP000001819"/>
    </source>
</evidence>
<evidence type="ECO:0000256" key="1">
    <source>
        <dbReference type="SAM" id="SignalP"/>
    </source>
</evidence>